<dbReference type="AlphaFoldDB" id="A0A2H1WHQ0"/>
<sequence length="82" mass="9083">MNKFCKSSLCVEKVRESYVLIGRRVVEVPGGADAIRLAVLILISVKLRLCFKLFLLRALGLGAAVTRNTQRDLLEYTVLGTC</sequence>
<gene>
    <name evidence="1" type="ORF">SFRICE_008225</name>
</gene>
<accession>A0A2H1WHQ0</accession>
<evidence type="ECO:0000313" key="1">
    <source>
        <dbReference type="EMBL" id="SOQ52557.1"/>
    </source>
</evidence>
<name>A0A2H1WHQ0_SPOFR</name>
<protein>
    <submittedName>
        <fullName evidence="1">SFRICE_008225</fullName>
    </submittedName>
</protein>
<dbReference type="EMBL" id="ODYU01008718">
    <property type="protein sequence ID" value="SOQ52557.1"/>
    <property type="molecule type" value="Genomic_DNA"/>
</dbReference>
<proteinExistence type="predicted"/>
<reference evidence="1" key="1">
    <citation type="submission" date="2016-07" db="EMBL/GenBank/DDBJ databases">
        <authorList>
            <person name="Bretaudeau A."/>
        </authorList>
    </citation>
    <scope>NUCLEOTIDE SEQUENCE</scope>
    <source>
        <strain evidence="1">Rice</strain>
        <tissue evidence="1">Whole body</tissue>
    </source>
</reference>
<organism evidence="1">
    <name type="scientific">Spodoptera frugiperda</name>
    <name type="common">Fall armyworm</name>
    <dbReference type="NCBI Taxonomy" id="7108"/>
    <lineage>
        <taxon>Eukaryota</taxon>
        <taxon>Metazoa</taxon>
        <taxon>Ecdysozoa</taxon>
        <taxon>Arthropoda</taxon>
        <taxon>Hexapoda</taxon>
        <taxon>Insecta</taxon>
        <taxon>Pterygota</taxon>
        <taxon>Neoptera</taxon>
        <taxon>Endopterygota</taxon>
        <taxon>Lepidoptera</taxon>
        <taxon>Glossata</taxon>
        <taxon>Ditrysia</taxon>
        <taxon>Noctuoidea</taxon>
        <taxon>Noctuidae</taxon>
        <taxon>Amphipyrinae</taxon>
        <taxon>Spodoptera</taxon>
    </lineage>
</organism>